<accession>A0ABM0M5T7</accession>
<dbReference type="InterPro" id="IPR041588">
    <property type="entry name" value="Integrase_H2C2"/>
</dbReference>
<dbReference type="Gene3D" id="3.30.420.10">
    <property type="entry name" value="Ribonuclease H-like superfamily/Ribonuclease H"/>
    <property type="match status" value="1"/>
</dbReference>
<dbReference type="InterPro" id="IPR001584">
    <property type="entry name" value="Integrase_cat-core"/>
</dbReference>
<dbReference type="Pfam" id="PF00665">
    <property type="entry name" value="rve"/>
    <property type="match status" value="1"/>
</dbReference>
<dbReference type="PANTHER" id="PTHR37984">
    <property type="entry name" value="PROTEIN CBG26694"/>
    <property type="match status" value="1"/>
</dbReference>
<proteinExistence type="predicted"/>
<gene>
    <name evidence="3" type="primary">LOC102802970</name>
</gene>
<evidence type="ECO:0000313" key="2">
    <source>
        <dbReference type="Proteomes" id="UP000694865"/>
    </source>
</evidence>
<feature type="domain" description="Integrase catalytic" evidence="1">
    <location>
        <begin position="137"/>
        <end position="235"/>
    </location>
</feature>
<dbReference type="InterPro" id="IPR050951">
    <property type="entry name" value="Retrovirus_Pol_polyprotein"/>
</dbReference>
<protein>
    <submittedName>
        <fullName evidence="3">Uncharacterized protein K02A2.6-like</fullName>
    </submittedName>
</protein>
<dbReference type="Gene3D" id="1.10.340.70">
    <property type="match status" value="1"/>
</dbReference>
<sequence>MEFLDVSPVTASDIKKWTDRDPVLSRVRRFIHHSWPASIRADESELKPYFVCKTELSVQDDVIPWGSRVIVPAQGQLRILRLLHESHPGIVRMKAFSRNYVWWPYLDKDIETTVQSCNACQINTKLPPTTPMHPWEYPKGPWDRVHIDFAGPFLNRMFLIVTDAYSKWMEVIPMVSTTSEATINKLRGLFSSQGLPTTLVSDNGSQFTSSEFQTFMNANGIIHLTSPPYRNEKAL</sequence>
<organism evidence="2 3">
    <name type="scientific">Saccoglossus kowalevskii</name>
    <name type="common">Acorn worm</name>
    <dbReference type="NCBI Taxonomy" id="10224"/>
    <lineage>
        <taxon>Eukaryota</taxon>
        <taxon>Metazoa</taxon>
        <taxon>Hemichordata</taxon>
        <taxon>Enteropneusta</taxon>
        <taxon>Harrimaniidae</taxon>
        <taxon>Saccoglossus</taxon>
    </lineage>
</organism>
<reference evidence="3" key="1">
    <citation type="submission" date="2025-08" db="UniProtKB">
        <authorList>
            <consortium name="RefSeq"/>
        </authorList>
    </citation>
    <scope>IDENTIFICATION</scope>
    <source>
        <tissue evidence="3">Testes</tissue>
    </source>
</reference>
<dbReference type="Proteomes" id="UP000694865">
    <property type="component" value="Unplaced"/>
</dbReference>
<dbReference type="Pfam" id="PF17921">
    <property type="entry name" value="Integrase_H2C2"/>
    <property type="match status" value="1"/>
</dbReference>
<dbReference type="PROSITE" id="PS50994">
    <property type="entry name" value="INTEGRASE"/>
    <property type="match status" value="1"/>
</dbReference>
<evidence type="ECO:0000259" key="1">
    <source>
        <dbReference type="PROSITE" id="PS50994"/>
    </source>
</evidence>
<keyword evidence="2" id="KW-1185">Reference proteome</keyword>
<dbReference type="GeneID" id="102802970"/>
<dbReference type="SUPFAM" id="SSF53098">
    <property type="entry name" value="Ribonuclease H-like"/>
    <property type="match status" value="1"/>
</dbReference>
<name>A0ABM0M5T7_SACKO</name>
<dbReference type="InterPro" id="IPR036397">
    <property type="entry name" value="RNaseH_sf"/>
</dbReference>
<dbReference type="PANTHER" id="PTHR37984:SF13">
    <property type="entry name" value="RIBONUCLEASE H"/>
    <property type="match status" value="1"/>
</dbReference>
<dbReference type="RefSeq" id="XP_006815378.1">
    <property type="nucleotide sequence ID" value="XM_006815315.1"/>
</dbReference>
<dbReference type="InterPro" id="IPR012337">
    <property type="entry name" value="RNaseH-like_sf"/>
</dbReference>
<evidence type="ECO:0000313" key="3">
    <source>
        <dbReference type="RefSeq" id="XP_006815378.1"/>
    </source>
</evidence>